<name>A0A106BW39_THIDE</name>
<keyword evidence="2 5" id="KW-0831">Ubiquinone biosynthesis</keyword>
<feature type="binding site" evidence="5">
    <location>
        <position position="118"/>
    </location>
    <ligand>
        <name>substrate</name>
    </ligand>
</feature>
<evidence type="ECO:0000256" key="5">
    <source>
        <dbReference type="HAMAP-Rule" id="MF_01632"/>
    </source>
</evidence>
<sequence>MLGFHLVNRVSHSRQGWLAHPHPIPRSLRSWLSDHGSLTQRLKARCASFRVVPLATGIARPNPDEYALLGMAPGSRAYVREVMLLCNEVPVVFAHSVLPHTGLRGGWNGITRLGSRSLGEVLFSDHSIARRPLAYRQVRHDHALFHAIARQQPLAASSLWARRSVFCLNGHPLLVTEVFLPAIDTL</sequence>
<comment type="caution">
    <text evidence="6">The sequence shown here is derived from an EMBL/GenBank/DDBJ whole genome shotgun (WGS) entry which is preliminary data.</text>
</comment>
<dbReference type="Proteomes" id="UP000064243">
    <property type="component" value="Unassembled WGS sequence"/>
</dbReference>
<feature type="binding site" evidence="5">
    <location>
        <position position="177"/>
    </location>
    <ligand>
        <name>substrate</name>
    </ligand>
</feature>
<feature type="binding site" evidence="5">
    <location>
        <position position="80"/>
    </location>
    <ligand>
        <name>substrate</name>
    </ligand>
</feature>
<keyword evidence="7" id="KW-1185">Reference proteome</keyword>
<dbReference type="Pfam" id="PF04345">
    <property type="entry name" value="Chor_lyase"/>
    <property type="match status" value="1"/>
</dbReference>
<dbReference type="HAMAP" id="MF_01632">
    <property type="entry name" value="UbiC"/>
    <property type="match status" value="1"/>
</dbReference>
<evidence type="ECO:0000256" key="3">
    <source>
        <dbReference type="ARBA" id="ARBA00023239"/>
    </source>
</evidence>
<comment type="function">
    <text evidence="5">Removes the pyruvyl group from chorismate, with concomitant aromatization of the ring, to provide 4-hydroxybenzoate (4HB) for the ubiquinone pathway.</text>
</comment>
<comment type="subcellular location">
    <subcellularLocation>
        <location evidence="5">Cytoplasm</location>
    </subcellularLocation>
</comment>
<keyword evidence="3 5" id="KW-0456">Lyase</keyword>
<comment type="pathway">
    <text evidence="5">Cofactor biosynthesis; ubiquinone biosynthesis.</text>
</comment>
<comment type="catalytic activity">
    <reaction evidence="5">
        <text>chorismate = 4-hydroxybenzoate + pyruvate</text>
        <dbReference type="Rhea" id="RHEA:16505"/>
        <dbReference type="ChEBI" id="CHEBI:15361"/>
        <dbReference type="ChEBI" id="CHEBI:17879"/>
        <dbReference type="ChEBI" id="CHEBI:29748"/>
        <dbReference type="EC" id="4.1.3.40"/>
    </reaction>
</comment>
<dbReference type="EMBL" id="LDUG01000003">
    <property type="protein sequence ID" value="KVW99523.1"/>
    <property type="molecule type" value="Genomic_DNA"/>
</dbReference>
<dbReference type="GO" id="GO:0042866">
    <property type="term" value="P:pyruvate biosynthetic process"/>
    <property type="evidence" value="ECO:0007669"/>
    <property type="project" value="UniProtKB-UniRule"/>
</dbReference>
<evidence type="ECO:0000313" key="7">
    <source>
        <dbReference type="Proteomes" id="UP000064243"/>
    </source>
</evidence>
<evidence type="ECO:0000256" key="2">
    <source>
        <dbReference type="ARBA" id="ARBA00022688"/>
    </source>
</evidence>
<keyword evidence="4 5" id="KW-0670">Pyruvate</keyword>
<dbReference type="RefSeq" id="WP_059751012.1">
    <property type="nucleotide sequence ID" value="NZ_LDUG01000003.1"/>
</dbReference>
<comment type="caution">
    <text evidence="5">Lacks conserved residue(s) required for the propagation of feature annotation.</text>
</comment>
<protein>
    <recommendedName>
        <fullName evidence="5">Probable chorismate pyruvate-lyase</fullName>
        <shortName evidence="5">CL</shortName>
        <shortName evidence="5">CPL</shortName>
        <ecNumber evidence="5">4.1.3.40</ecNumber>
    </recommendedName>
</protein>
<dbReference type="GO" id="GO:0006744">
    <property type="term" value="P:ubiquinone biosynthetic process"/>
    <property type="evidence" value="ECO:0007669"/>
    <property type="project" value="UniProtKB-UniRule"/>
</dbReference>
<dbReference type="PANTHER" id="PTHR38683:SF1">
    <property type="entry name" value="CHORISMATE PYRUVATE-LYASE"/>
    <property type="match status" value="1"/>
</dbReference>
<evidence type="ECO:0000313" key="6">
    <source>
        <dbReference type="EMBL" id="KVW99523.1"/>
    </source>
</evidence>
<dbReference type="UniPathway" id="UPA00232"/>
<dbReference type="SUPFAM" id="SSF64288">
    <property type="entry name" value="Chorismate lyase-like"/>
    <property type="match status" value="1"/>
</dbReference>
<organism evidence="6 7">
    <name type="scientific">Thiobacillus denitrificans</name>
    <dbReference type="NCBI Taxonomy" id="36861"/>
    <lineage>
        <taxon>Bacteria</taxon>
        <taxon>Pseudomonadati</taxon>
        <taxon>Pseudomonadota</taxon>
        <taxon>Betaproteobacteria</taxon>
        <taxon>Nitrosomonadales</taxon>
        <taxon>Thiobacillaceae</taxon>
        <taxon>Thiobacillus</taxon>
    </lineage>
</organism>
<dbReference type="PATRIC" id="fig|36861.3.peg.1905"/>
<dbReference type="PANTHER" id="PTHR38683">
    <property type="entry name" value="CHORISMATE PYRUVATE-LYASE"/>
    <property type="match status" value="1"/>
</dbReference>
<dbReference type="GO" id="GO:0005829">
    <property type="term" value="C:cytosol"/>
    <property type="evidence" value="ECO:0007669"/>
    <property type="project" value="TreeGrafter"/>
</dbReference>
<dbReference type="InterPro" id="IPR007440">
    <property type="entry name" value="Chorismate--pyruvate_lyase"/>
</dbReference>
<comment type="similarity">
    <text evidence="5">Belongs to the UbiC family.</text>
</comment>
<dbReference type="AlphaFoldDB" id="A0A106BW39"/>
<proteinExistence type="inferred from homology"/>
<evidence type="ECO:0000256" key="4">
    <source>
        <dbReference type="ARBA" id="ARBA00023317"/>
    </source>
</evidence>
<dbReference type="GO" id="GO:0008813">
    <property type="term" value="F:chorismate lyase activity"/>
    <property type="evidence" value="ECO:0007669"/>
    <property type="project" value="UniProtKB-UniRule"/>
</dbReference>
<reference evidence="6 7" key="1">
    <citation type="journal article" date="2015" name="Appl. Environ. Microbiol.">
        <title>Aerobic and Anaerobic Thiosulfate Oxidation by a Cold-Adapted, Subglacial Chemoautotroph.</title>
        <authorList>
            <person name="Harrold Z.R."/>
            <person name="Skidmore M.L."/>
            <person name="Hamilton T.L."/>
            <person name="Desch L."/>
            <person name="Amada K."/>
            <person name="van Gelder W."/>
            <person name="Glover K."/>
            <person name="Roden E.E."/>
            <person name="Boyd E.S."/>
        </authorList>
    </citation>
    <scope>NUCLEOTIDE SEQUENCE [LARGE SCALE GENOMIC DNA]</scope>
    <source>
        <strain evidence="6 7">RG</strain>
    </source>
</reference>
<dbReference type="InterPro" id="IPR028978">
    <property type="entry name" value="Chorismate_lyase_/UTRA_dom_sf"/>
</dbReference>
<dbReference type="Gene3D" id="3.40.1410.10">
    <property type="entry name" value="Chorismate lyase-like"/>
    <property type="match status" value="1"/>
</dbReference>
<evidence type="ECO:0000256" key="1">
    <source>
        <dbReference type="ARBA" id="ARBA00022490"/>
    </source>
</evidence>
<accession>A0A106BW39</accession>
<gene>
    <name evidence="5" type="primary">ubiC</name>
    <name evidence="6" type="ORF">ABW22_00890</name>
</gene>
<dbReference type="STRING" id="1123392.GCA_000376425_01724"/>
<dbReference type="EC" id="4.1.3.40" evidence="5"/>
<keyword evidence="1 5" id="KW-0963">Cytoplasm</keyword>